<feature type="coiled-coil region" evidence="1">
    <location>
        <begin position="314"/>
        <end position="361"/>
    </location>
</feature>
<proteinExistence type="predicted"/>
<gene>
    <name evidence="3" type="ORF">SAMN04487940_11043</name>
</gene>
<dbReference type="RefSeq" id="WP_074837198.1">
    <property type="nucleotide sequence ID" value="NZ_CBDCHJ010000006.1"/>
</dbReference>
<dbReference type="EMBL" id="FNYY01000010">
    <property type="protein sequence ID" value="SEJ76459.1"/>
    <property type="molecule type" value="Genomic_DNA"/>
</dbReference>
<evidence type="ECO:0000313" key="4">
    <source>
        <dbReference type="Proteomes" id="UP000182932"/>
    </source>
</evidence>
<accession>A0A975WBF7</accession>
<name>A0A975WBF7_9RHOB</name>
<dbReference type="AlphaFoldDB" id="A0A975WBF7"/>
<dbReference type="Pfam" id="PF11902">
    <property type="entry name" value="DUF3422"/>
    <property type="match status" value="1"/>
</dbReference>
<keyword evidence="4" id="KW-1185">Reference proteome</keyword>
<feature type="transmembrane region" description="Helical" evidence="2">
    <location>
        <begin position="401"/>
        <end position="419"/>
    </location>
</feature>
<keyword evidence="2" id="KW-0812">Transmembrane</keyword>
<sequence>MPEFTDHPLRYQLSNELHARPFPTAHAPGRAVYLVVRKENHAASRDKSEDLAHLIDLLDRYGAAHPQPGATHHSAQIGKHNLKWESHTEVVTYSVFMDGLGERPFDPADFDVFPKDWLASAPGQRVTSALVRVETPPEEERLSHALQEWFVPESLAVSHVLEGAAIVAGDFRIDPAGHVRFAVFPGEGTGASRVGRILQRICEIELYKSLSMLGFARSRELGPVLGALDDRLSDLMNRMTDETVPADETLQALLAISAELEAQSATSSFRFGATGAYEAIVLQRIEMLRESHFNGRQSWHEFMIRRYDPAMRTVKSTERRLANMAERAMRASELLRTRIEVERSAQNQSQLEAMNKRAELQLRLQETVEGLSVVAISYYAVSLAGYLAYPFGKSLGISKEWVLAGLTLPVVLLVAWALHRMRSRLGAQH</sequence>
<dbReference type="Proteomes" id="UP000182932">
    <property type="component" value="Unassembled WGS sequence"/>
</dbReference>
<evidence type="ECO:0000256" key="1">
    <source>
        <dbReference type="SAM" id="Coils"/>
    </source>
</evidence>
<dbReference type="InterPro" id="IPR021830">
    <property type="entry name" value="DUF3422"/>
</dbReference>
<dbReference type="GeneID" id="80819108"/>
<reference evidence="3 4" key="1">
    <citation type="submission" date="2016-10" db="EMBL/GenBank/DDBJ databases">
        <authorList>
            <person name="Varghese N."/>
            <person name="Submissions S."/>
        </authorList>
    </citation>
    <scope>NUCLEOTIDE SEQUENCE [LARGE SCALE GENOMIC DNA]</scope>
    <source>
        <strain evidence="3 4">FF3</strain>
    </source>
</reference>
<keyword evidence="2" id="KW-0472">Membrane</keyword>
<evidence type="ECO:0000313" key="3">
    <source>
        <dbReference type="EMBL" id="SEJ76459.1"/>
    </source>
</evidence>
<protein>
    <submittedName>
        <fullName evidence="3">Uncharacterized membrane-anchored protein</fullName>
    </submittedName>
</protein>
<comment type="caution">
    <text evidence="3">The sequence shown here is derived from an EMBL/GenBank/DDBJ whole genome shotgun (WGS) entry which is preliminary data.</text>
</comment>
<organism evidence="3 4">
    <name type="scientific">Marinovum algicola</name>
    <dbReference type="NCBI Taxonomy" id="42444"/>
    <lineage>
        <taxon>Bacteria</taxon>
        <taxon>Pseudomonadati</taxon>
        <taxon>Pseudomonadota</taxon>
        <taxon>Alphaproteobacteria</taxon>
        <taxon>Rhodobacterales</taxon>
        <taxon>Roseobacteraceae</taxon>
        <taxon>Marinovum</taxon>
    </lineage>
</organism>
<evidence type="ECO:0000256" key="2">
    <source>
        <dbReference type="SAM" id="Phobius"/>
    </source>
</evidence>
<keyword evidence="1" id="KW-0175">Coiled coil</keyword>
<keyword evidence="2" id="KW-1133">Transmembrane helix</keyword>